<gene>
    <name evidence="1" type="ORF">YP76_04205</name>
</gene>
<evidence type="ECO:0000313" key="1">
    <source>
        <dbReference type="EMBL" id="KKW93866.1"/>
    </source>
</evidence>
<name>A0A0M3AY77_9SPHN</name>
<reference evidence="1 2" key="1">
    <citation type="submission" date="2015-04" db="EMBL/GenBank/DDBJ databases">
        <title>Genome sequence of aromatic hydrocarbons-degrading Sphingobium chungbukense DJ77.</title>
        <authorList>
            <person name="Kim Y.-C."/>
            <person name="Chae J.-C."/>
        </authorList>
    </citation>
    <scope>NUCLEOTIDE SEQUENCE [LARGE SCALE GENOMIC DNA]</scope>
    <source>
        <strain evidence="1 2">DJ77</strain>
    </source>
</reference>
<protein>
    <submittedName>
        <fullName evidence="1">Uncharacterized protein</fullName>
    </submittedName>
</protein>
<accession>A0A0M3AY77</accession>
<comment type="caution">
    <text evidence="1">The sequence shown here is derived from an EMBL/GenBank/DDBJ whole genome shotgun (WGS) entry which is preliminary data.</text>
</comment>
<keyword evidence="2" id="KW-1185">Reference proteome</keyword>
<dbReference type="STRING" id="56193.YP76_04205"/>
<evidence type="ECO:0000313" key="2">
    <source>
        <dbReference type="Proteomes" id="UP000033874"/>
    </source>
</evidence>
<organism evidence="1 2">
    <name type="scientific">Sphingobium chungbukense</name>
    <dbReference type="NCBI Taxonomy" id="56193"/>
    <lineage>
        <taxon>Bacteria</taxon>
        <taxon>Pseudomonadati</taxon>
        <taxon>Pseudomonadota</taxon>
        <taxon>Alphaproteobacteria</taxon>
        <taxon>Sphingomonadales</taxon>
        <taxon>Sphingomonadaceae</taxon>
        <taxon>Sphingobium</taxon>
    </lineage>
</organism>
<dbReference type="PATRIC" id="fig|56193.3.peg.862"/>
<dbReference type="Proteomes" id="UP000033874">
    <property type="component" value="Unassembled WGS sequence"/>
</dbReference>
<sequence>MINLPDWPGPRSVSARVLDFGGFLEPSSGAQVQRINRLGSRYAVTVNMPPLENRKDGRVWVNRLIKGQQEGARIEYPLLDFYPGTPGSFVVDGAGQAGKSLKIMGGTPHYAFYEGQPFSIEIAGQHYFDFIATTAVADASGSATIALTQMLRAAPANGDTLHISKPMIEGFIMGDQLSWEIALERMIGLSFEIHEAR</sequence>
<dbReference type="AlphaFoldDB" id="A0A0M3AY77"/>
<dbReference type="EMBL" id="LBIC01000001">
    <property type="protein sequence ID" value="KKW93866.1"/>
    <property type="molecule type" value="Genomic_DNA"/>
</dbReference>
<proteinExistence type="predicted"/>